<dbReference type="AlphaFoldDB" id="A0A7R9JC00"/>
<protein>
    <submittedName>
        <fullName evidence="1">(California timema) hypothetical protein</fullName>
    </submittedName>
</protein>
<name>A0A7R9JC00_TIMCA</name>
<sequence>MRKCTRTCLKKERERKTILEPNISTPDRDFNLDLPVIGSLAYFKSSTLDHVATKADIRTLWTEQAVLGNVYTVDKLSKTFSSIDTVKIMDSFWALVPLLLVLTLSTVNCYRLPKNVLPEKYTLEIITSLGDNGQNFSFDGKVRIHMYPKEVFSVTNGEGDEAGKNLVNGTHYVKKVNFFVIELSEKLVAGNRYVGVHPLQRRPHPGVGRVLQEQLSGPAHRGDQNSSCDHVSAFLLFLENAGIHSKAKFWS</sequence>
<evidence type="ECO:0000313" key="1">
    <source>
        <dbReference type="EMBL" id="CAD7576532.1"/>
    </source>
</evidence>
<accession>A0A7R9JC00</accession>
<dbReference type="InterPro" id="IPR042097">
    <property type="entry name" value="Aminopeptidase_N-like_N_sf"/>
</dbReference>
<proteinExistence type="predicted"/>
<reference evidence="1" key="1">
    <citation type="submission" date="2020-11" db="EMBL/GenBank/DDBJ databases">
        <authorList>
            <person name="Tran Van P."/>
        </authorList>
    </citation>
    <scope>NUCLEOTIDE SEQUENCE</scope>
</reference>
<gene>
    <name evidence="1" type="ORF">TCMB3V08_LOCUS9100</name>
</gene>
<dbReference type="Gene3D" id="2.60.40.1730">
    <property type="entry name" value="tricorn interacting facor f3 domain"/>
    <property type="match status" value="1"/>
</dbReference>
<organism evidence="1">
    <name type="scientific">Timema californicum</name>
    <name type="common">California timema</name>
    <name type="synonym">Walking stick</name>
    <dbReference type="NCBI Taxonomy" id="61474"/>
    <lineage>
        <taxon>Eukaryota</taxon>
        <taxon>Metazoa</taxon>
        <taxon>Ecdysozoa</taxon>
        <taxon>Arthropoda</taxon>
        <taxon>Hexapoda</taxon>
        <taxon>Insecta</taxon>
        <taxon>Pterygota</taxon>
        <taxon>Neoptera</taxon>
        <taxon>Polyneoptera</taxon>
        <taxon>Phasmatodea</taxon>
        <taxon>Timematodea</taxon>
        <taxon>Timematoidea</taxon>
        <taxon>Timematidae</taxon>
        <taxon>Timema</taxon>
    </lineage>
</organism>
<dbReference type="EMBL" id="OE184374">
    <property type="protein sequence ID" value="CAD7576532.1"/>
    <property type="molecule type" value="Genomic_DNA"/>
</dbReference>